<gene>
    <name evidence="4" type="primary">kraken_4</name>
    <name evidence="4" type="ORF">g.52819</name>
</gene>
<reference evidence="4" key="1">
    <citation type="journal article" date="2016" name="Gigascience">
        <title>De novo construction of an expanded transcriptome assembly for the western tarnished plant bug, Lygus hesperus.</title>
        <authorList>
            <person name="Tassone E.E."/>
            <person name="Geib S.M."/>
            <person name="Hall B."/>
            <person name="Fabrick J.A."/>
            <person name="Brent C.S."/>
            <person name="Hull J.J."/>
        </authorList>
    </citation>
    <scope>NUCLEOTIDE SEQUENCE</scope>
</reference>
<keyword evidence="2 4" id="KW-0378">Hydrolase</keyword>
<dbReference type="SUPFAM" id="SSF53474">
    <property type="entry name" value="alpha/beta-Hydrolases"/>
    <property type="match status" value="1"/>
</dbReference>
<evidence type="ECO:0000313" key="4">
    <source>
        <dbReference type="EMBL" id="JAQ06003.1"/>
    </source>
</evidence>
<dbReference type="PANTHER" id="PTHR43798:SF14">
    <property type="entry name" value="SERINE HYDROLASE-LIKE PROTEIN DDB_G0286239"/>
    <property type="match status" value="1"/>
</dbReference>
<evidence type="ECO:0000256" key="1">
    <source>
        <dbReference type="ARBA" id="ARBA00008645"/>
    </source>
</evidence>
<comment type="similarity">
    <text evidence="1">Belongs to the AB hydrolase superfamily.</text>
</comment>
<dbReference type="InterPro" id="IPR000073">
    <property type="entry name" value="AB_hydrolase_1"/>
</dbReference>
<evidence type="ECO:0000256" key="2">
    <source>
        <dbReference type="ARBA" id="ARBA00022801"/>
    </source>
</evidence>
<sequence length="316" mass="35349">MSFEEVEIPVPWGTIHGKWWGPRDKQPILFLHGWQDNAGTFDPLIPLLPKELSYFCVDFPGHGLSSPFPQGTFYYIFWDGLVTARRIVKHFKWPKVSIVGHSLGGAVGFMYASVYPEEVDKLVSLDIACPRVSQPKTLMKGFPACIDNFLKYENLPPSSQPCYEMEEMLGVAEAGYKGSVGRPGLEILMRRGMKPASGSTNKFLFSRDVRLKVAGLAMPSLDIVMEMAEKVNCHYLNIRASDGLKMENSEVYPTILDVLKKRCKSFNYHEVEGTHHVHLNEPEKVSSFISSFLLANRNYTSSSSSPTTNGVATSSK</sequence>
<proteinExistence type="inferred from homology"/>
<dbReference type="PANTHER" id="PTHR43798">
    <property type="entry name" value="MONOACYLGLYCEROL LIPASE"/>
    <property type="match status" value="1"/>
</dbReference>
<organism evidence="4">
    <name type="scientific">Lygus hesperus</name>
    <name type="common">Western plant bug</name>
    <dbReference type="NCBI Taxonomy" id="30085"/>
    <lineage>
        <taxon>Eukaryota</taxon>
        <taxon>Metazoa</taxon>
        <taxon>Ecdysozoa</taxon>
        <taxon>Arthropoda</taxon>
        <taxon>Hexapoda</taxon>
        <taxon>Insecta</taxon>
        <taxon>Pterygota</taxon>
        <taxon>Neoptera</taxon>
        <taxon>Paraneoptera</taxon>
        <taxon>Hemiptera</taxon>
        <taxon>Heteroptera</taxon>
        <taxon>Panheteroptera</taxon>
        <taxon>Cimicomorpha</taxon>
        <taxon>Miridae</taxon>
        <taxon>Mirini</taxon>
        <taxon>Lygus</taxon>
    </lineage>
</organism>
<name>A0A146LCD4_LYGHE</name>
<dbReference type="InterPro" id="IPR029058">
    <property type="entry name" value="AB_hydrolase_fold"/>
</dbReference>
<dbReference type="InterPro" id="IPR050266">
    <property type="entry name" value="AB_hydrolase_sf"/>
</dbReference>
<feature type="domain" description="AB hydrolase-1" evidence="3">
    <location>
        <begin position="27"/>
        <end position="129"/>
    </location>
</feature>
<dbReference type="EMBL" id="GDHC01012626">
    <property type="protein sequence ID" value="JAQ06003.1"/>
    <property type="molecule type" value="Transcribed_RNA"/>
</dbReference>
<dbReference type="GO" id="GO:0016787">
    <property type="term" value="F:hydrolase activity"/>
    <property type="evidence" value="ECO:0007669"/>
    <property type="project" value="UniProtKB-KW"/>
</dbReference>
<protein>
    <submittedName>
        <fullName evidence="4">Putative serine hydrolase</fullName>
    </submittedName>
</protein>
<dbReference type="GO" id="GO:0016020">
    <property type="term" value="C:membrane"/>
    <property type="evidence" value="ECO:0007669"/>
    <property type="project" value="TreeGrafter"/>
</dbReference>
<dbReference type="ESTHER" id="lyghe-a0a146lcd4">
    <property type="family name" value="SERHL"/>
</dbReference>
<dbReference type="PRINTS" id="PR00111">
    <property type="entry name" value="ABHYDROLASE"/>
</dbReference>
<dbReference type="Gene3D" id="3.40.50.1820">
    <property type="entry name" value="alpha/beta hydrolase"/>
    <property type="match status" value="1"/>
</dbReference>
<accession>A0A146LCD4</accession>
<dbReference type="AlphaFoldDB" id="A0A146LCD4"/>
<evidence type="ECO:0000259" key="3">
    <source>
        <dbReference type="Pfam" id="PF00561"/>
    </source>
</evidence>
<dbReference type="Pfam" id="PF00561">
    <property type="entry name" value="Abhydrolase_1"/>
    <property type="match status" value="1"/>
</dbReference>